<evidence type="ECO:0000256" key="5">
    <source>
        <dbReference type="ARBA" id="ARBA00023065"/>
    </source>
</evidence>
<dbReference type="PANTHER" id="PTHR11910">
    <property type="entry name" value="ATP SYNTHASE DELTA CHAIN"/>
    <property type="match status" value="1"/>
</dbReference>
<protein>
    <recommendedName>
        <fullName evidence="8">ATP synthase subunit delta, chloroplastic</fullName>
    </recommendedName>
    <alternativeName>
        <fullName evidence="8">ATP synthase F(1) sector subunit delta</fullName>
    </alternativeName>
    <alternativeName>
        <fullName evidence="8">F-type ATPase subunit delta</fullName>
    </alternativeName>
</protein>
<dbReference type="InterPro" id="IPR026015">
    <property type="entry name" value="ATP_synth_OSCP/delta_N_sf"/>
</dbReference>
<dbReference type="Gene3D" id="1.10.520.20">
    <property type="entry name" value="N-terminal domain of the delta subunit of the F1F0-ATP synthase"/>
    <property type="match status" value="1"/>
</dbReference>
<evidence type="ECO:0000256" key="1">
    <source>
        <dbReference type="ARBA" id="ARBA00004370"/>
    </source>
</evidence>
<dbReference type="GO" id="GO:0046933">
    <property type="term" value="F:proton-transporting ATP synthase activity, rotational mechanism"/>
    <property type="evidence" value="ECO:0007669"/>
    <property type="project" value="UniProtKB-UniRule"/>
</dbReference>
<dbReference type="RefSeq" id="YP_009394951.1">
    <property type="nucleotide sequence ID" value="NC_035275.1"/>
</dbReference>
<evidence type="ECO:0000256" key="8">
    <source>
        <dbReference type="HAMAP-Rule" id="MF_01416"/>
    </source>
</evidence>
<keyword evidence="7 8" id="KW-0066">ATP synthesis</keyword>
<name>A0A1Z1MC40_POLUR</name>
<dbReference type="SUPFAM" id="SSF47928">
    <property type="entry name" value="N-terminal domain of the delta subunit of the F1F0-ATP synthase"/>
    <property type="match status" value="1"/>
</dbReference>
<dbReference type="AlphaFoldDB" id="A0A1Z1MC40"/>
<keyword evidence="8" id="KW-0793">Thylakoid</keyword>
<comment type="function">
    <text evidence="8">F(1)F(0) ATP synthase produces ATP from ADP in the presence of a proton or sodium gradient. F-type ATPases consist of two structural domains, F(1) containing the extramembraneous catalytic core and F(0) containing the membrane proton channel, linked together by a central stalk and a peripheral stalk. During catalysis, ATP synthesis in the catalytic domain of F(1) is coupled via a rotary mechanism of the central stalk subunits to proton translocation.</text>
</comment>
<evidence type="ECO:0000313" key="9">
    <source>
        <dbReference type="EMBL" id="ARW63513.1"/>
    </source>
</evidence>
<accession>A0A1Z1MC40</accession>
<dbReference type="EMBL" id="MF101428">
    <property type="protein sequence ID" value="ARW63513.1"/>
    <property type="molecule type" value="Genomic_DNA"/>
</dbReference>
<dbReference type="NCBIfam" id="TIGR01145">
    <property type="entry name" value="ATP_synt_delta"/>
    <property type="match status" value="1"/>
</dbReference>
<keyword evidence="9" id="KW-0934">Plastid</keyword>
<proteinExistence type="inferred from homology"/>
<evidence type="ECO:0000256" key="2">
    <source>
        <dbReference type="ARBA" id="ARBA00007046"/>
    </source>
</evidence>
<reference evidence="9" key="1">
    <citation type="journal article" date="2017" name="J. Phycol.">
        <title>Analysis of chloroplast genomes and a supermatrix inform reclassification of the Rhodomelaceae (Rhodophyta).</title>
        <authorList>
            <person name="Diaz-Tapia P."/>
            <person name="Maggs C.A."/>
            <person name="West J.A."/>
            <person name="Verbruggen H."/>
        </authorList>
    </citation>
    <scope>NUCLEOTIDE SEQUENCE</scope>
    <source>
        <strain evidence="9">PD550</strain>
    </source>
</reference>
<comment type="function">
    <text evidence="8">This protein is part of the stalk that links CF(0) to CF(1). It either transmits conformational changes from CF(0) to CF(1) or is implicated in proton conduction.</text>
</comment>
<dbReference type="InterPro" id="IPR000711">
    <property type="entry name" value="ATPase_OSCP/dsu"/>
</dbReference>
<dbReference type="Pfam" id="PF00213">
    <property type="entry name" value="OSCP"/>
    <property type="match status" value="1"/>
</dbReference>
<keyword evidence="9" id="KW-0150">Chloroplast</keyword>
<comment type="similarity">
    <text evidence="2 8">Belongs to the ATPase delta chain family.</text>
</comment>
<comment type="subcellular location">
    <subcellularLocation>
        <location evidence="1">Membrane</location>
    </subcellularLocation>
    <subcellularLocation>
        <location evidence="8">Plastid</location>
        <location evidence="8">Chloroplast thylakoid membrane</location>
        <topology evidence="8">Peripheral membrane protein</topology>
    </subcellularLocation>
</comment>
<keyword evidence="5 8" id="KW-0406">Ion transport</keyword>
<dbReference type="PRINTS" id="PR00125">
    <property type="entry name" value="ATPASEDELTA"/>
</dbReference>
<evidence type="ECO:0000256" key="7">
    <source>
        <dbReference type="ARBA" id="ARBA00023310"/>
    </source>
</evidence>
<keyword evidence="3 8" id="KW-0813">Transport</keyword>
<keyword evidence="8" id="KW-0139">CF(1)</keyword>
<dbReference type="GO" id="GO:0045259">
    <property type="term" value="C:proton-transporting ATP synthase complex"/>
    <property type="evidence" value="ECO:0007669"/>
    <property type="project" value="UniProtKB-KW"/>
</dbReference>
<geneLocation type="chloroplast" evidence="9"/>
<dbReference type="GO" id="GO:0009535">
    <property type="term" value="C:chloroplast thylakoid membrane"/>
    <property type="evidence" value="ECO:0007669"/>
    <property type="project" value="UniProtKB-SubCell"/>
</dbReference>
<sequence>MSNQNFKEKIATPYAEALINYAQSVNLLSQVTDELSSILTVLSESKDLEILLLNPIMSRSVKKEVLKQLFKDQVQEFTLNFLFVLVDRRRISFLNIIIQKYLELTYVLESTTIAELYSVVDLNELQQENLIKKIQLMTNSTKVKLVISKDPDLIGGFIIKIGSKIIDASLSGKLKTMSLYLDTN</sequence>
<organism evidence="9">
    <name type="scientific">Polysiphonia urceolata</name>
    <name type="common">Red alga</name>
    <name type="synonym">Conferva urceolata</name>
    <dbReference type="NCBI Taxonomy" id="173545"/>
    <lineage>
        <taxon>Eukaryota</taxon>
        <taxon>Rhodophyta</taxon>
        <taxon>Florideophyceae</taxon>
        <taxon>Rhodymeniophycidae</taxon>
        <taxon>Ceramiales</taxon>
        <taxon>Rhodomelaceae</taxon>
        <taxon>Polysiphonioideae</taxon>
        <taxon>Polysiphonia</taxon>
    </lineage>
</organism>
<keyword evidence="4 8" id="KW-0375">Hydrogen ion transport</keyword>
<gene>
    <name evidence="8 9" type="primary">atpD</name>
</gene>
<keyword evidence="6 8" id="KW-0472">Membrane</keyword>
<evidence type="ECO:0000256" key="3">
    <source>
        <dbReference type="ARBA" id="ARBA00022448"/>
    </source>
</evidence>
<evidence type="ECO:0000256" key="6">
    <source>
        <dbReference type="ARBA" id="ARBA00023136"/>
    </source>
</evidence>
<evidence type="ECO:0000256" key="4">
    <source>
        <dbReference type="ARBA" id="ARBA00022781"/>
    </source>
</evidence>
<dbReference type="GeneID" id="33356900"/>
<dbReference type="HAMAP" id="MF_01416">
    <property type="entry name" value="ATP_synth_delta_bact"/>
    <property type="match status" value="1"/>
</dbReference>
<comment type="subunit">
    <text evidence="8">F-type ATPases have 2 components, F(1) - the catalytic core - and F(0) - the membrane proton channel. F(1) has five subunits: alpha(3), beta(3), gamma(1), delta(1), epsilon(1). CF(0) has four main subunits: a(1), b(1), b'(1) and c(10-14). The alpha and beta chains form an alternating ring which encloses part of the gamma chain. F(1) is attached to F(0) by a central stalk formed by the gamma and epsilon chains, while a peripheral stalk is formed by the delta, b and b' chains.</text>
</comment>